<dbReference type="InterPro" id="IPR006214">
    <property type="entry name" value="Bax_inhibitor_1-related"/>
</dbReference>
<dbReference type="OrthoDB" id="7933078at2759"/>
<dbReference type="CDD" id="cd10428">
    <property type="entry name" value="LFG_like"/>
    <property type="match status" value="1"/>
</dbReference>
<evidence type="ECO:0000256" key="2">
    <source>
        <dbReference type="ARBA" id="ARBA00022692"/>
    </source>
</evidence>
<keyword evidence="4 5" id="KW-0472">Membrane</keyword>
<feature type="transmembrane region" description="Helical" evidence="5">
    <location>
        <begin position="128"/>
        <end position="148"/>
    </location>
</feature>
<feature type="transmembrane region" description="Helical" evidence="5">
    <location>
        <begin position="154"/>
        <end position="173"/>
    </location>
</feature>
<dbReference type="Proteomes" id="UP000007798">
    <property type="component" value="Unassembled WGS sequence"/>
</dbReference>
<accession>B4N9K7</accession>
<reference evidence="6 7" key="1">
    <citation type="journal article" date="2007" name="Nature">
        <title>Evolution of genes and genomes on the Drosophila phylogeny.</title>
        <authorList>
            <consortium name="Drosophila 12 Genomes Consortium"/>
            <person name="Clark A.G."/>
            <person name="Eisen M.B."/>
            <person name="Smith D.R."/>
            <person name="Bergman C.M."/>
            <person name="Oliver B."/>
            <person name="Markow T.A."/>
            <person name="Kaufman T.C."/>
            <person name="Kellis M."/>
            <person name="Gelbart W."/>
            <person name="Iyer V.N."/>
            <person name="Pollard D.A."/>
            <person name="Sackton T.B."/>
            <person name="Larracuente A.M."/>
            <person name="Singh N.D."/>
            <person name="Abad J.P."/>
            <person name="Abt D.N."/>
            <person name="Adryan B."/>
            <person name="Aguade M."/>
            <person name="Akashi H."/>
            <person name="Anderson W.W."/>
            <person name="Aquadro C.F."/>
            <person name="Ardell D.H."/>
            <person name="Arguello R."/>
            <person name="Artieri C.G."/>
            <person name="Barbash D.A."/>
            <person name="Barker D."/>
            <person name="Barsanti P."/>
            <person name="Batterham P."/>
            <person name="Batzoglou S."/>
            <person name="Begun D."/>
            <person name="Bhutkar A."/>
            <person name="Blanco E."/>
            <person name="Bosak S.A."/>
            <person name="Bradley R.K."/>
            <person name="Brand A.D."/>
            <person name="Brent M.R."/>
            <person name="Brooks A.N."/>
            <person name="Brown R.H."/>
            <person name="Butlin R.K."/>
            <person name="Caggese C."/>
            <person name="Calvi B.R."/>
            <person name="Bernardo de Carvalho A."/>
            <person name="Caspi A."/>
            <person name="Castrezana S."/>
            <person name="Celniker S.E."/>
            <person name="Chang J.L."/>
            <person name="Chapple C."/>
            <person name="Chatterji S."/>
            <person name="Chinwalla A."/>
            <person name="Civetta A."/>
            <person name="Clifton S.W."/>
            <person name="Comeron J.M."/>
            <person name="Costello J.C."/>
            <person name="Coyne J.A."/>
            <person name="Daub J."/>
            <person name="David R.G."/>
            <person name="Delcher A.L."/>
            <person name="Delehaunty K."/>
            <person name="Do C.B."/>
            <person name="Ebling H."/>
            <person name="Edwards K."/>
            <person name="Eickbush T."/>
            <person name="Evans J.D."/>
            <person name="Filipski A."/>
            <person name="Findeiss S."/>
            <person name="Freyhult E."/>
            <person name="Fulton L."/>
            <person name="Fulton R."/>
            <person name="Garcia A.C."/>
            <person name="Gardiner A."/>
            <person name="Garfield D.A."/>
            <person name="Garvin B.E."/>
            <person name="Gibson G."/>
            <person name="Gilbert D."/>
            <person name="Gnerre S."/>
            <person name="Godfrey J."/>
            <person name="Good R."/>
            <person name="Gotea V."/>
            <person name="Gravely B."/>
            <person name="Greenberg A.J."/>
            <person name="Griffiths-Jones S."/>
            <person name="Gross S."/>
            <person name="Guigo R."/>
            <person name="Gustafson E.A."/>
            <person name="Haerty W."/>
            <person name="Hahn M.W."/>
            <person name="Halligan D.L."/>
            <person name="Halpern A.L."/>
            <person name="Halter G.M."/>
            <person name="Han M.V."/>
            <person name="Heger A."/>
            <person name="Hillier L."/>
            <person name="Hinrichs A.S."/>
            <person name="Holmes I."/>
            <person name="Hoskins R.A."/>
            <person name="Hubisz M.J."/>
            <person name="Hultmark D."/>
            <person name="Huntley M.A."/>
            <person name="Jaffe D.B."/>
            <person name="Jagadeeshan S."/>
            <person name="Jeck W.R."/>
            <person name="Johnson J."/>
            <person name="Jones C.D."/>
            <person name="Jordan W.C."/>
            <person name="Karpen G.H."/>
            <person name="Kataoka E."/>
            <person name="Keightley P.D."/>
            <person name="Kheradpour P."/>
            <person name="Kirkness E.F."/>
            <person name="Koerich L.B."/>
            <person name="Kristiansen K."/>
            <person name="Kudrna D."/>
            <person name="Kulathinal R.J."/>
            <person name="Kumar S."/>
            <person name="Kwok R."/>
            <person name="Lander E."/>
            <person name="Langley C.H."/>
            <person name="Lapoint R."/>
            <person name="Lazzaro B.P."/>
            <person name="Lee S.J."/>
            <person name="Levesque L."/>
            <person name="Li R."/>
            <person name="Lin C.F."/>
            <person name="Lin M.F."/>
            <person name="Lindblad-Toh K."/>
            <person name="Llopart A."/>
            <person name="Long M."/>
            <person name="Low L."/>
            <person name="Lozovsky E."/>
            <person name="Lu J."/>
            <person name="Luo M."/>
            <person name="Machado C.A."/>
            <person name="Makalowski W."/>
            <person name="Marzo M."/>
            <person name="Matsuda M."/>
            <person name="Matzkin L."/>
            <person name="McAllister B."/>
            <person name="McBride C.S."/>
            <person name="McKernan B."/>
            <person name="McKernan K."/>
            <person name="Mendez-Lago M."/>
            <person name="Minx P."/>
            <person name="Mollenhauer M.U."/>
            <person name="Montooth K."/>
            <person name="Mount S.M."/>
            <person name="Mu X."/>
            <person name="Myers E."/>
            <person name="Negre B."/>
            <person name="Newfeld S."/>
            <person name="Nielsen R."/>
            <person name="Noor M.A."/>
            <person name="O'Grady P."/>
            <person name="Pachter L."/>
            <person name="Papaceit M."/>
            <person name="Parisi M.J."/>
            <person name="Parisi M."/>
            <person name="Parts L."/>
            <person name="Pedersen J.S."/>
            <person name="Pesole G."/>
            <person name="Phillippy A.M."/>
            <person name="Ponting C.P."/>
            <person name="Pop M."/>
            <person name="Porcelli D."/>
            <person name="Powell J.R."/>
            <person name="Prohaska S."/>
            <person name="Pruitt K."/>
            <person name="Puig M."/>
            <person name="Quesneville H."/>
            <person name="Ram K.R."/>
            <person name="Rand D."/>
            <person name="Rasmussen M.D."/>
            <person name="Reed L.K."/>
            <person name="Reenan R."/>
            <person name="Reily A."/>
            <person name="Remington K.A."/>
            <person name="Rieger T.T."/>
            <person name="Ritchie M.G."/>
            <person name="Robin C."/>
            <person name="Rogers Y.H."/>
            <person name="Rohde C."/>
            <person name="Rozas J."/>
            <person name="Rubenfield M.J."/>
            <person name="Ruiz A."/>
            <person name="Russo S."/>
            <person name="Salzberg S.L."/>
            <person name="Sanchez-Gracia A."/>
            <person name="Saranga D.J."/>
            <person name="Sato H."/>
            <person name="Schaeffer S.W."/>
            <person name="Schatz M.C."/>
            <person name="Schlenke T."/>
            <person name="Schwartz R."/>
            <person name="Segarra C."/>
            <person name="Singh R.S."/>
            <person name="Sirot L."/>
            <person name="Sirota M."/>
            <person name="Sisneros N.B."/>
            <person name="Smith C.D."/>
            <person name="Smith T.F."/>
            <person name="Spieth J."/>
            <person name="Stage D.E."/>
            <person name="Stark A."/>
            <person name="Stephan W."/>
            <person name="Strausberg R.L."/>
            <person name="Strempel S."/>
            <person name="Sturgill D."/>
            <person name="Sutton G."/>
            <person name="Sutton G.G."/>
            <person name="Tao W."/>
            <person name="Teichmann S."/>
            <person name="Tobari Y.N."/>
            <person name="Tomimura Y."/>
            <person name="Tsolas J.M."/>
            <person name="Valente V.L."/>
            <person name="Venter E."/>
            <person name="Venter J.C."/>
            <person name="Vicario S."/>
            <person name="Vieira F.G."/>
            <person name="Vilella A.J."/>
            <person name="Villasante A."/>
            <person name="Walenz B."/>
            <person name="Wang J."/>
            <person name="Wasserman M."/>
            <person name="Watts T."/>
            <person name="Wilson D."/>
            <person name="Wilson R.K."/>
            <person name="Wing R.A."/>
            <person name="Wolfner M.F."/>
            <person name="Wong A."/>
            <person name="Wong G.K."/>
            <person name="Wu C.I."/>
            <person name="Wu G."/>
            <person name="Yamamoto D."/>
            <person name="Yang H.P."/>
            <person name="Yang S.P."/>
            <person name="Yorke J.A."/>
            <person name="Yoshida K."/>
            <person name="Zdobnov E."/>
            <person name="Zhang P."/>
            <person name="Zhang Y."/>
            <person name="Zimin A.V."/>
            <person name="Baldwin J."/>
            <person name="Abdouelleil A."/>
            <person name="Abdulkadir J."/>
            <person name="Abebe A."/>
            <person name="Abera B."/>
            <person name="Abreu J."/>
            <person name="Acer S.C."/>
            <person name="Aftuck L."/>
            <person name="Alexander A."/>
            <person name="An P."/>
            <person name="Anderson E."/>
            <person name="Anderson S."/>
            <person name="Arachi H."/>
            <person name="Azer M."/>
            <person name="Bachantsang P."/>
            <person name="Barry A."/>
            <person name="Bayul T."/>
            <person name="Berlin A."/>
            <person name="Bessette D."/>
            <person name="Bloom T."/>
            <person name="Blye J."/>
            <person name="Boguslavskiy L."/>
            <person name="Bonnet C."/>
            <person name="Boukhgalter B."/>
            <person name="Bourzgui I."/>
            <person name="Brown A."/>
            <person name="Cahill P."/>
            <person name="Channer S."/>
            <person name="Cheshatsang Y."/>
            <person name="Chuda L."/>
            <person name="Citroen M."/>
            <person name="Collymore A."/>
            <person name="Cooke P."/>
            <person name="Costello M."/>
            <person name="D'Aco K."/>
            <person name="Daza R."/>
            <person name="De Haan G."/>
            <person name="DeGray S."/>
            <person name="DeMaso C."/>
            <person name="Dhargay N."/>
            <person name="Dooley K."/>
            <person name="Dooley E."/>
            <person name="Doricent M."/>
            <person name="Dorje P."/>
            <person name="Dorjee K."/>
            <person name="Dupes A."/>
            <person name="Elong R."/>
            <person name="Falk J."/>
            <person name="Farina A."/>
            <person name="Faro S."/>
            <person name="Ferguson D."/>
            <person name="Fisher S."/>
            <person name="Foley C.D."/>
            <person name="Franke A."/>
            <person name="Friedrich D."/>
            <person name="Gadbois L."/>
            <person name="Gearin G."/>
            <person name="Gearin C.R."/>
            <person name="Giannoukos G."/>
            <person name="Goode T."/>
            <person name="Graham J."/>
            <person name="Grandbois E."/>
            <person name="Grewal S."/>
            <person name="Gyaltsen K."/>
            <person name="Hafez N."/>
            <person name="Hagos B."/>
            <person name="Hall J."/>
            <person name="Henson C."/>
            <person name="Hollinger A."/>
            <person name="Honan T."/>
            <person name="Huard M.D."/>
            <person name="Hughes L."/>
            <person name="Hurhula B."/>
            <person name="Husby M.E."/>
            <person name="Kamat A."/>
            <person name="Kanga B."/>
            <person name="Kashin S."/>
            <person name="Khazanovich D."/>
            <person name="Kisner P."/>
            <person name="Lance K."/>
            <person name="Lara M."/>
            <person name="Lee W."/>
            <person name="Lennon N."/>
            <person name="Letendre F."/>
            <person name="LeVine R."/>
            <person name="Lipovsky A."/>
            <person name="Liu X."/>
            <person name="Liu J."/>
            <person name="Liu S."/>
            <person name="Lokyitsang T."/>
            <person name="Lokyitsang Y."/>
            <person name="Lubonja R."/>
            <person name="Lui A."/>
            <person name="MacDonald P."/>
            <person name="Magnisalis V."/>
            <person name="Maru K."/>
            <person name="Matthews C."/>
            <person name="McCusker W."/>
            <person name="McDonough S."/>
            <person name="Mehta T."/>
            <person name="Meldrim J."/>
            <person name="Meneus L."/>
            <person name="Mihai O."/>
            <person name="Mihalev A."/>
            <person name="Mihova T."/>
            <person name="Mittelman R."/>
            <person name="Mlenga V."/>
            <person name="Montmayeur A."/>
            <person name="Mulrain L."/>
            <person name="Navidi A."/>
            <person name="Naylor J."/>
            <person name="Negash T."/>
            <person name="Nguyen T."/>
            <person name="Nguyen N."/>
            <person name="Nicol R."/>
            <person name="Norbu C."/>
            <person name="Norbu N."/>
            <person name="Novod N."/>
            <person name="O'Neill B."/>
            <person name="Osman S."/>
            <person name="Markiewicz E."/>
            <person name="Oyono O.L."/>
            <person name="Patti C."/>
            <person name="Phunkhang P."/>
            <person name="Pierre F."/>
            <person name="Priest M."/>
            <person name="Raghuraman S."/>
            <person name="Rege F."/>
            <person name="Reyes R."/>
            <person name="Rise C."/>
            <person name="Rogov P."/>
            <person name="Ross K."/>
            <person name="Ryan E."/>
            <person name="Settipalli S."/>
            <person name="Shea T."/>
            <person name="Sherpa N."/>
            <person name="Shi L."/>
            <person name="Shih D."/>
            <person name="Sparrow T."/>
            <person name="Spaulding J."/>
            <person name="Stalker J."/>
            <person name="Stange-Thomann N."/>
            <person name="Stavropoulos S."/>
            <person name="Stone C."/>
            <person name="Strader C."/>
            <person name="Tesfaye S."/>
            <person name="Thomson T."/>
            <person name="Thoulutsang Y."/>
            <person name="Thoulutsang D."/>
            <person name="Topham K."/>
            <person name="Topping I."/>
            <person name="Tsamla T."/>
            <person name="Vassiliev H."/>
            <person name="Vo A."/>
            <person name="Wangchuk T."/>
            <person name="Wangdi T."/>
            <person name="Weiand M."/>
            <person name="Wilkinson J."/>
            <person name="Wilson A."/>
            <person name="Yadav S."/>
            <person name="Young G."/>
            <person name="Yu Q."/>
            <person name="Zembek L."/>
            <person name="Zhong D."/>
            <person name="Zimmer A."/>
            <person name="Zwirko Z."/>
            <person name="Jaffe D.B."/>
            <person name="Alvarez P."/>
            <person name="Brockman W."/>
            <person name="Butler J."/>
            <person name="Chin C."/>
            <person name="Gnerre S."/>
            <person name="Grabherr M."/>
            <person name="Kleber M."/>
            <person name="Mauceli E."/>
            <person name="MacCallum I."/>
        </authorList>
    </citation>
    <scope>NUCLEOTIDE SEQUENCE [LARGE SCALE GENOMIC DNA]</scope>
    <source>
        <strain evidence="7">Tucson 14030-0811.24</strain>
    </source>
</reference>
<dbReference type="HOGENOM" id="CLU_058671_3_1_1"/>
<keyword evidence="2 5" id="KW-0812">Transmembrane</keyword>
<feature type="transmembrane region" description="Helical" evidence="5">
    <location>
        <begin position="65"/>
        <end position="85"/>
    </location>
</feature>
<dbReference type="AlphaFoldDB" id="B4N9K7"/>
<evidence type="ECO:0000313" key="6">
    <source>
        <dbReference type="EMBL" id="EDW81683.1"/>
    </source>
</evidence>
<dbReference type="GO" id="GO:0016020">
    <property type="term" value="C:membrane"/>
    <property type="evidence" value="ECO:0007669"/>
    <property type="project" value="UniProtKB-SubCell"/>
</dbReference>
<evidence type="ECO:0000256" key="4">
    <source>
        <dbReference type="ARBA" id="ARBA00023136"/>
    </source>
</evidence>
<keyword evidence="7" id="KW-1185">Reference proteome</keyword>
<proteinExistence type="inferred from homology"/>
<evidence type="ECO:0000313" key="7">
    <source>
        <dbReference type="Proteomes" id="UP000007798"/>
    </source>
</evidence>
<name>B4N9K7_DROWI</name>
<feature type="transmembrane region" description="Helical" evidence="5">
    <location>
        <begin position="97"/>
        <end position="116"/>
    </location>
</feature>
<evidence type="ECO:0000256" key="3">
    <source>
        <dbReference type="ARBA" id="ARBA00022989"/>
    </source>
</evidence>
<gene>
    <name evidence="6" type="primary">Dwil\GK19213</name>
    <name evidence="6" type="ORF">Dwil_GK19213</name>
</gene>
<evidence type="ECO:0000256" key="5">
    <source>
        <dbReference type="RuleBase" id="RU004379"/>
    </source>
</evidence>
<evidence type="ECO:0000256" key="1">
    <source>
        <dbReference type="ARBA" id="ARBA00004141"/>
    </source>
</evidence>
<dbReference type="EMBL" id="CH964232">
    <property type="protein sequence ID" value="EDW81683.1"/>
    <property type="molecule type" value="Genomic_DNA"/>
</dbReference>
<protein>
    <recommendedName>
        <fullName evidence="8">Protein lifeguard 1</fullName>
    </recommendedName>
</protein>
<dbReference type="Pfam" id="PF01027">
    <property type="entry name" value="Bax1-I"/>
    <property type="match status" value="1"/>
</dbReference>
<dbReference type="OMA" id="FMHGKII"/>
<feature type="transmembrane region" description="Helical" evidence="5">
    <location>
        <begin position="209"/>
        <end position="226"/>
    </location>
</feature>
<evidence type="ECO:0008006" key="8">
    <source>
        <dbReference type="Google" id="ProtNLM"/>
    </source>
</evidence>
<dbReference type="InParanoid" id="B4N9K7"/>
<sequence>MDLNSQPTEYGGGANGRNNNCIPLSALGSTDYRSYGGDIENNSSNQPKNLSFDDESIRRGFIRKVYLILLGQLVATFGVVSLFVFNDDVKLYVQQNFWIFWFALIIMLITMLALICCENLRRETPTNFIFLSVYTMAQSFIMGVSACRYGPNEILLAVGITAILCLALTLFALQTKYDFTASGGILLCCLVILTIFGIVAIFANTKLSTLIYASFSALLFSAYLIYDTQLMMGGKHKYSISPEEYIFAALNLYLDVVNIFMDILTILGSSE</sequence>
<dbReference type="PANTHER" id="PTHR23291">
    <property type="entry name" value="BAX INHIBITOR-RELATED"/>
    <property type="match status" value="1"/>
</dbReference>
<keyword evidence="3 5" id="KW-1133">Transmembrane helix</keyword>
<dbReference type="eggNOG" id="KOG2322">
    <property type="taxonomic scope" value="Eukaryota"/>
</dbReference>
<feature type="transmembrane region" description="Helical" evidence="5">
    <location>
        <begin position="185"/>
        <end position="203"/>
    </location>
</feature>
<dbReference type="PANTHER" id="PTHR23291:SF47">
    <property type="entry name" value="TRANSMEMBRANE BAX INHIBITOR MOTIF CONTAINING 7"/>
    <property type="match status" value="1"/>
</dbReference>
<dbReference type="SMR" id="B4N9K7"/>
<comment type="similarity">
    <text evidence="5">Belongs to the BI1 family.</text>
</comment>
<organism evidence="6 7">
    <name type="scientific">Drosophila willistoni</name>
    <name type="common">Fruit fly</name>
    <dbReference type="NCBI Taxonomy" id="7260"/>
    <lineage>
        <taxon>Eukaryota</taxon>
        <taxon>Metazoa</taxon>
        <taxon>Ecdysozoa</taxon>
        <taxon>Arthropoda</taxon>
        <taxon>Hexapoda</taxon>
        <taxon>Insecta</taxon>
        <taxon>Pterygota</taxon>
        <taxon>Neoptera</taxon>
        <taxon>Endopterygota</taxon>
        <taxon>Diptera</taxon>
        <taxon>Brachycera</taxon>
        <taxon>Muscomorpha</taxon>
        <taxon>Ephydroidea</taxon>
        <taxon>Drosophilidae</taxon>
        <taxon>Drosophila</taxon>
        <taxon>Sophophora</taxon>
    </lineage>
</organism>
<dbReference type="PhylomeDB" id="B4N9K7"/>
<feature type="transmembrane region" description="Helical" evidence="5">
    <location>
        <begin position="246"/>
        <end position="267"/>
    </location>
</feature>
<comment type="subcellular location">
    <subcellularLocation>
        <location evidence="1">Membrane</location>
        <topology evidence="1">Multi-pass membrane protein</topology>
    </subcellularLocation>
</comment>